<evidence type="ECO:0000313" key="4">
    <source>
        <dbReference type="EMBL" id="PZQ48095.1"/>
    </source>
</evidence>
<feature type="signal peptide" evidence="3">
    <location>
        <begin position="1"/>
        <end position="26"/>
    </location>
</feature>
<sequence length="1061" mass="112973">MRLNRYLTSTLLAGLFATVVLSPAMGQEQSMQPKGAWSVAKVDRMAQGGNSYCTLSRKYDDGVVLSLGRSQTEEYSLAIDFQKDVFKKDQSLKISLQPGPGQIRAYDMMPASEKAMVIRLGWDTGFFDTLNKSQLMKVKIADKSYAFAMPEIAKGQGDLSECMDELKSASNGGKATQKIAQTKDVLNAEPVNTAKEFNAGKVGEKVAFGASAPEIAAQKTEVAAEEKSILQGFADSIRAQEPTLRGEDEAPKRRNFGKSKGEDVAEDAVAKTSPAAGKQVPRPPSADEPVEAATATAKADAPELVKRPSAPDSVLPAVKPDSKAQTTKLTQLELVPGPAVIAAKTAAKSDGRLTPIEEDEEMKAMQKRMAELANENQALKQKTAAITPEAQKQLDAVKAQNEALAAKLEAEKAEKAKLAKPEDVAAAQTRAKELEIKNAQLEDSLRQSQVRIGEAALNTETKSLRKIADLEVKLEAAQKDNNALAKQLESMRVQQEDKGLTAVAGDWDLEQATKRFNEAEREIRRLGMQLEQERTSCNREKAEIEQMLFDPAVADKQQIEKLSSLQDQLDEANSKLGNQQKMVQDQVSQQVAAQVAQKTQALEAEKAASAAQLASLQKSVAATQTLQADNAKLIQQVADLQKAAVAKDAAATGEKAALQSQLQAQAQLQKELQAIKVAMAQKDQELAVAKTTPKADPAQAAQLASVHAQLTALQTQNKAATDSLASKDKALADAQAALKVAQTAAAAPKIDPVQQKQMASLNDAITSIKADNDALRDQNIVLRSEADKLRIQLSDVQNNGAARADKVASIQLDLDNAKRQMATKDTQLATYQNQLASLQQESTQLKNRLAVADSSRNDGTAEVGALTRQIQQLQNQVSTLQSERSASASSYASITPAAGSVVPSVSLQATAPVGAALAGYDGASIKTLLQRSGLAVGGVSKTSGFPSAENFGWTDGSNVKGTASVKAGGNFDALVSQYIAYQKQQCGGDFASMPSPSNSGAAKRMALYEVACVSPSASTSSSLIFFEDQGRFIAIANQTGAADMDVAMDSRDKIAGFVRGL</sequence>
<feature type="chain" id="PRO_5015963615" evidence="3">
    <location>
        <begin position="27"/>
        <end position="1061"/>
    </location>
</feature>
<accession>A0A2W5NBJ4</accession>
<organism evidence="4 5">
    <name type="scientific">Micavibrio aeruginosavorus</name>
    <dbReference type="NCBI Taxonomy" id="349221"/>
    <lineage>
        <taxon>Bacteria</taxon>
        <taxon>Pseudomonadati</taxon>
        <taxon>Bdellovibrionota</taxon>
        <taxon>Bdellovibrionia</taxon>
        <taxon>Bdellovibrionales</taxon>
        <taxon>Pseudobdellovibrionaceae</taxon>
        <taxon>Micavibrio</taxon>
    </lineage>
</organism>
<dbReference type="Proteomes" id="UP000249417">
    <property type="component" value="Unassembled WGS sequence"/>
</dbReference>
<dbReference type="EMBL" id="QFQB01000007">
    <property type="protein sequence ID" value="PZQ48095.1"/>
    <property type="molecule type" value="Genomic_DNA"/>
</dbReference>
<feature type="region of interest" description="Disordered" evidence="2">
    <location>
        <begin position="233"/>
        <end position="331"/>
    </location>
</feature>
<name>A0A2W5NBJ4_9BACT</name>
<evidence type="ECO:0000256" key="3">
    <source>
        <dbReference type="SAM" id="SignalP"/>
    </source>
</evidence>
<evidence type="ECO:0000256" key="1">
    <source>
        <dbReference type="SAM" id="Coils"/>
    </source>
</evidence>
<gene>
    <name evidence="4" type="ORF">DI551_02145</name>
</gene>
<keyword evidence="3" id="KW-0732">Signal</keyword>
<protein>
    <submittedName>
        <fullName evidence="4">Uncharacterized protein</fullName>
    </submittedName>
</protein>
<feature type="coiled-coil region" evidence="1">
    <location>
        <begin position="758"/>
        <end position="883"/>
    </location>
</feature>
<evidence type="ECO:0000313" key="5">
    <source>
        <dbReference type="Proteomes" id="UP000249417"/>
    </source>
</evidence>
<evidence type="ECO:0000256" key="2">
    <source>
        <dbReference type="SAM" id="MobiDB-lite"/>
    </source>
</evidence>
<keyword evidence="1" id="KW-0175">Coiled coil</keyword>
<dbReference type="Gene3D" id="1.10.287.1490">
    <property type="match status" value="1"/>
</dbReference>
<feature type="coiled-coil region" evidence="1">
    <location>
        <begin position="362"/>
        <end position="582"/>
    </location>
</feature>
<comment type="caution">
    <text evidence="4">The sequence shown here is derived from an EMBL/GenBank/DDBJ whole genome shotgun (WGS) entry which is preliminary data.</text>
</comment>
<dbReference type="AlphaFoldDB" id="A0A2W5NBJ4"/>
<reference evidence="4 5" key="1">
    <citation type="submission" date="2017-08" db="EMBL/GenBank/DDBJ databases">
        <title>Infants hospitalized years apart are colonized by the same room-sourced microbial strains.</title>
        <authorList>
            <person name="Brooks B."/>
            <person name="Olm M.R."/>
            <person name="Firek B.A."/>
            <person name="Baker R."/>
            <person name="Thomas B.C."/>
            <person name="Morowitz M.J."/>
            <person name="Banfield J.F."/>
        </authorList>
    </citation>
    <scope>NUCLEOTIDE SEQUENCE [LARGE SCALE GENOMIC DNA]</scope>
    <source>
        <strain evidence="4">S2_005_002_R2_29</strain>
    </source>
</reference>
<feature type="coiled-coil region" evidence="1">
    <location>
        <begin position="623"/>
        <end position="685"/>
    </location>
</feature>
<proteinExistence type="predicted"/>